<evidence type="ECO:0000313" key="2">
    <source>
        <dbReference type="EMBL" id="KAA1098593.1"/>
    </source>
</evidence>
<proteinExistence type="predicted"/>
<protein>
    <submittedName>
        <fullName evidence="2">Uncharacterized protein</fullName>
    </submittedName>
</protein>
<accession>A0A5B0PBW3</accession>
<reference evidence="2 3" key="1">
    <citation type="submission" date="2019-05" db="EMBL/GenBank/DDBJ databases">
        <title>Emergence of the Ug99 lineage of the wheat stem rust pathogen through somatic hybridization.</title>
        <authorList>
            <person name="Li F."/>
            <person name="Upadhyaya N.M."/>
            <person name="Sperschneider J."/>
            <person name="Matny O."/>
            <person name="Nguyen-Phuc H."/>
            <person name="Mago R."/>
            <person name="Raley C."/>
            <person name="Miller M.E."/>
            <person name="Silverstein K.A.T."/>
            <person name="Henningsen E."/>
            <person name="Hirsch C.D."/>
            <person name="Visser B."/>
            <person name="Pretorius Z.A."/>
            <person name="Steffenson B.J."/>
            <person name="Schwessinger B."/>
            <person name="Dodds P.N."/>
            <person name="Figueroa M."/>
        </authorList>
    </citation>
    <scope>NUCLEOTIDE SEQUENCE [LARGE SCALE GENOMIC DNA]</scope>
    <source>
        <strain evidence="2">21-0</strain>
    </source>
</reference>
<keyword evidence="3" id="KW-1185">Reference proteome</keyword>
<dbReference type="EMBL" id="VSWC01000066">
    <property type="protein sequence ID" value="KAA1098593.1"/>
    <property type="molecule type" value="Genomic_DNA"/>
</dbReference>
<evidence type="ECO:0000256" key="1">
    <source>
        <dbReference type="SAM" id="MobiDB-lite"/>
    </source>
</evidence>
<gene>
    <name evidence="2" type="ORF">PGT21_036738</name>
</gene>
<feature type="region of interest" description="Disordered" evidence="1">
    <location>
        <begin position="37"/>
        <end position="100"/>
    </location>
</feature>
<comment type="caution">
    <text evidence="2">The sequence shown here is derived from an EMBL/GenBank/DDBJ whole genome shotgun (WGS) entry which is preliminary data.</text>
</comment>
<name>A0A5B0PBW3_PUCGR</name>
<evidence type="ECO:0000313" key="3">
    <source>
        <dbReference type="Proteomes" id="UP000324748"/>
    </source>
</evidence>
<dbReference type="AlphaFoldDB" id="A0A5B0PBW3"/>
<feature type="compositionally biased region" description="Pro residues" evidence="1">
    <location>
        <begin position="79"/>
        <end position="100"/>
    </location>
</feature>
<sequence length="100" mass="10919">MPLFVTYPNNPSSHSPWPIGPLRPSCITVSCMARMKNRHRRGPPADTSGPPPELLDDLRARALLSAHPGLSPELDHPPPDLNHPPPDLNHPPPDPVDTVK</sequence>
<dbReference type="Proteomes" id="UP000324748">
    <property type="component" value="Unassembled WGS sequence"/>
</dbReference>
<organism evidence="2 3">
    <name type="scientific">Puccinia graminis f. sp. tritici</name>
    <dbReference type="NCBI Taxonomy" id="56615"/>
    <lineage>
        <taxon>Eukaryota</taxon>
        <taxon>Fungi</taxon>
        <taxon>Dikarya</taxon>
        <taxon>Basidiomycota</taxon>
        <taxon>Pucciniomycotina</taxon>
        <taxon>Pucciniomycetes</taxon>
        <taxon>Pucciniales</taxon>
        <taxon>Pucciniaceae</taxon>
        <taxon>Puccinia</taxon>
    </lineage>
</organism>